<dbReference type="eggNOG" id="COG2050">
    <property type="taxonomic scope" value="Bacteria"/>
</dbReference>
<dbReference type="Pfam" id="PF03061">
    <property type="entry name" value="4HBT"/>
    <property type="match status" value="1"/>
</dbReference>
<dbReference type="CDD" id="cd03443">
    <property type="entry name" value="PaaI_thioesterase"/>
    <property type="match status" value="1"/>
</dbReference>
<comment type="caution">
    <text evidence="2">The sequence shown here is derived from an EMBL/GenBank/DDBJ whole genome shotgun (WGS) entry which is preliminary data.</text>
</comment>
<name>A0A062UDE2_9PROT</name>
<evidence type="ECO:0000259" key="1">
    <source>
        <dbReference type="Pfam" id="PF03061"/>
    </source>
</evidence>
<evidence type="ECO:0000313" key="3">
    <source>
        <dbReference type="Proteomes" id="UP000027037"/>
    </source>
</evidence>
<protein>
    <submittedName>
        <fullName evidence="2">Thioesterase</fullName>
    </submittedName>
</protein>
<gene>
    <name evidence="2" type="ORF">HY29_08630</name>
</gene>
<dbReference type="EMBL" id="AWFF01000024">
    <property type="protein sequence ID" value="KCZ56347.1"/>
    <property type="molecule type" value="Genomic_DNA"/>
</dbReference>
<keyword evidence="3" id="KW-1185">Reference proteome</keyword>
<dbReference type="GO" id="GO:0016790">
    <property type="term" value="F:thiolester hydrolase activity"/>
    <property type="evidence" value="ECO:0007669"/>
    <property type="project" value="UniProtKB-ARBA"/>
</dbReference>
<dbReference type="STRING" id="1280946.HY29_08630"/>
<dbReference type="PATRIC" id="fig|1280946.3.peg.518"/>
<dbReference type="InterPro" id="IPR029069">
    <property type="entry name" value="HotDog_dom_sf"/>
</dbReference>
<dbReference type="AlphaFoldDB" id="A0A062UDE2"/>
<dbReference type="SUPFAM" id="SSF54637">
    <property type="entry name" value="Thioesterase/thiol ester dehydrase-isomerase"/>
    <property type="match status" value="1"/>
</dbReference>
<sequence length="158" mass="17832">MSDDLTKNQTDDLPAGYSTLPWHRGFGRQIGPLFEKRDENGLLRRAFRVEEHHTNGMMNAHGGMLMTFADMAWGAAVENDEDTWWVTVRLMCDFLSGAPLGSFVEGHGTIVGRQEDVFTVEGRIYTGEKLLMRGTGIFKVIERREGQEKPFIRPDKGA</sequence>
<reference evidence="2 3" key="1">
    <citation type="journal article" date="2014" name="Antonie Van Leeuwenhoek">
        <title>Hyphomonas beringensis sp. nov. and Hyphomonas chukchiensis sp. nov., isolated from surface seawater of the Bering Sea and Chukchi Sea.</title>
        <authorList>
            <person name="Li C."/>
            <person name="Lai Q."/>
            <person name="Li G."/>
            <person name="Dong C."/>
            <person name="Wang J."/>
            <person name="Liao Y."/>
            <person name="Shao Z."/>
        </authorList>
    </citation>
    <scope>NUCLEOTIDE SEQUENCE [LARGE SCALE GENOMIC DNA]</scope>
    <source>
        <strain evidence="2 3">25B14_1</strain>
    </source>
</reference>
<dbReference type="InterPro" id="IPR006683">
    <property type="entry name" value="Thioestr_dom"/>
</dbReference>
<feature type="domain" description="Thioesterase" evidence="1">
    <location>
        <begin position="59"/>
        <end position="129"/>
    </location>
</feature>
<evidence type="ECO:0000313" key="2">
    <source>
        <dbReference type="EMBL" id="KCZ56347.1"/>
    </source>
</evidence>
<dbReference type="RefSeq" id="WP_034791684.1">
    <property type="nucleotide sequence ID" value="NZ_AWFF01000024.1"/>
</dbReference>
<dbReference type="Proteomes" id="UP000027037">
    <property type="component" value="Unassembled WGS sequence"/>
</dbReference>
<organism evidence="2 3">
    <name type="scientific">Hyphomonas beringensis</name>
    <dbReference type="NCBI Taxonomy" id="1280946"/>
    <lineage>
        <taxon>Bacteria</taxon>
        <taxon>Pseudomonadati</taxon>
        <taxon>Pseudomonadota</taxon>
        <taxon>Alphaproteobacteria</taxon>
        <taxon>Hyphomonadales</taxon>
        <taxon>Hyphomonadaceae</taxon>
        <taxon>Hyphomonas</taxon>
    </lineage>
</organism>
<proteinExistence type="predicted"/>
<dbReference type="Gene3D" id="3.10.129.10">
    <property type="entry name" value="Hotdog Thioesterase"/>
    <property type="match status" value="1"/>
</dbReference>
<dbReference type="OrthoDB" id="3477511at2"/>
<accession>A0A062UDE2</accession>